<dbReference type="RefSeq" id="WP_148073151.1">
    <property type="nucleotide sequence ID" value="NZ_CP042913.1"/>
</dbReference>
<sequence length="90" mass="10155">MRNISSTISTFGIQIIRQGITLIVRREAFRSLCANSSRALQWLASYVSIDMCDVMWHVLSGKPASHKACCFALAKQQERNVRVTRPRSVS</sequence>
<dbReference type="Proteomes" id="UP000323917">
    <property type="component" value="Chromosome"/>
</dbReference>
<dbReference type="OrthoDB" id="9915999at2"/>
<reference evidence="1 2" key="1">
    <citation type="submission" date="2019-08" db="EMBL/GenBank/DDBJ databases">
        <title>Deep-cultivation of Planctomycetes and their phenomic and genomic characterization uncovers novel biology.</title>
        <authorList>
            <person name="Wiegand S."/>
            <person name="Jogler M."/>
            <person name="Boedeker C."/>
            <person name="Pinto D."/>
            <person name="Vollmers J."/>
            <person name="Rivas-Marin E."/>
            <person name="Kohn T."/>
            <person name="Peeters S.H."/>
            <person name="Heuer A."/>
            <person name="Rast P."/>
            <person name="Oberbeckmann S."/>
            <person name="Bunk B."/>
            <person name="Jeske O."/>
            <person name="Meyerdierks A."/>
            <person name="Storesund J.E."/>
            <person name="Kallscheuer N."/>
            <person name="Luecker S."/>
            <person name="Lage O.M."/>
            <person name="Pohl T."/>
            <person name="Merkel B.J."/>
            <person name="Hornburger P."/>
            <person name="Mueller R.-W."/>
            <person name="Bruemmer F."/>
            <person name="Labrenz M."/>
            <person name="Spormann A.M."/>
            <person name="Op den Camp H."/>
            <person name="Overmann J."/>
            <person name="Amann R."/>
            <person name="Jetten M.S.M."/>
            <person name="Mascher T."/>
            <person name="Medema M.H."/>
            <person name="Devos D.P."/>
            <person name="Kaster A.-K."/>
            <person name="Ovreas L."/>
            <person name="Rohde M."/>
            <person name="Galperin M.Y."/>
            <person name="Jogler C."/>
        </authorList>
    </citation>
    <scope>NUCLEOTIDE SEQUENCE [LARGE SCALE GENOMIC DNA]</scope>
    <source>
        <strain evidence="1 2">Pr1d</strain>
    </source>
</reference>
<organism evidence="1 2">
    <name type="scientific">Bythopirellula goksoeyrii</name>
    <dbReference type="NCBI Taxonomy" id="1400387"/>
    <lineage>
        <taxon>Bacteria</taxon>
        <taxon>Pseudomonadati</taxon>
        <taxon>Planctomycetota</taxon>
        <taxon>Planctomycetia</taxon>
        <taxon>Pirellulales</taxon>
        <taxon>Lacipirellulaceae</taxon>
        <taxon>Bythopirellula</taxon>
    </lineage>
</organism>
<dbReference type="AlphaFoldDB" id="A0A5B9QA48"/>
<name>A0A5B9QA48_9BACT</name>
<protein>
    <submittedName>
        <fullName evidence="1">Uncharacterized protein</fullName>
    </submittedName>
</protein>
<dbReference type="EMBL" id="CP042913">
    <property type="protein sequence ID" value="QEG34505.1"/>
    <property type="molecule type" value="Genomic_DNA"/>
</dbReference>
<proteinExistence type="predicted"/>
<dbReference type="KEGG" id="bgok:Pr1d_17850"/>
<evidence type="ECO:0000313" key="1">
    <source>
        <dbReference type="EMBL" id="QEG34505.1"/>
    </source>
</evidence>
<gene>
    <name evidence="1" type="ORF">Pr1d_17850</name>
</gene>
<evidence type="ECO:0000313" key="2">
    <source>
        <dbReference type="Proteomes" id="UP000323917"/>
    </source>
</evidence>
<keyword evidence="2" id="KW-1185">Reference proteome</keyword>
<accession>A0A5B9QA48</accession>